<name>A0ABQ9UP76_SAGOE</name>
<protein>
    <submittedName>
        <fullName evidence="2">Uncharacterized protein</fullName>
    </submittedName>
</protein>
<feature type="region of interest" description="Disordered" evidence="1">
    <location>
        <begin position="1"/>
        <end position="41"/>
    </location>
</feature>
<feature type="region of interest" description="Disordered" evidence="1">
    <location>
        <begin position="80"/>
        <end position="124"/>
    </location>
</feature>
<keyword evidence="3" id="KW-1185">Reference proteome</keyword>
<evidence type="ECO:0000313" key="2">
    <source>
        <dbReference type="EMBL" id="KAK2098861.1"/>
    </source>
</evidence>
<dbReference type="Proteomes" id="UP001266305">
    <property type="component" value="Unassembled WGS sequence"/>
</dbReference>
<organism evidence="2 3">
    <name type="scientific">Saguinus oedipus</name>
    <name type="common">Cotton-top tamarin</name>
    <name type="synonym">Oedipomidas oedipus</name>
    <dbReference type="NCBI Taxonomy" id="9490"/>
    <lineage>
        <taxon>Eukaryota</taxon>
        <taxon>Metazoa</taxon>
        <taxon>Chordata</taxon>
        <taxon>Craniata</taxon>
        <taxon>Vertebrata</taxon>
        <taxon>Euteleostomi</taxon>
        <taxon>Mammalia</taxon>
        <taxon>Eutheria</taxon>
        <taxon>Euarchontoglires</taxon>
        <taxon>Primates</taxon>
        <taxon>Haplorrhini</taxon>
        <taxon>Platyrrhini</taxon>
        <taxon>Cebidae</taxon>
        <taxon>Callitrichinae</taxon>
        <taxon>Saguinus</taxon>
    </lineage>
</organism>
<reference evidence="2 3" key="1">
    <citation type="submission" date="2023-05" db="EMBL/GenBank/DDBJ databases">
        <title>B98-5 Cell Line De Novo Hybrid Assembly: An Optical Mapping Approach.</title>
        <authorList>
            <person name="Kananen K."/>
            <person name="Auerbach J.A."/>
            <person name="Kautto E."/>
            <person name="Blachly J.S."/>
        </authorList>
    </citation>
    <scope>NUCLEOTIDE SEQUENCE [LARGE SCALE GENOMIC DNA]</scope>
    <source>
        <strain evidence="2">B95-8</strain>
        <tissue evidence="2">Cell line</tissue>
    </source>
</reference>
<proteinExistence type="predicted"/>
<comment type="caution">
    <text evidence="2">The sequence shown here is derived from an EMBL/GenBank/DDBJ whole genome shotgun (WGS) entry which is preliminary data.</text>
</comment>
<accession>A0ABQ9UP76</accession>
<evidence type="ECO:0000313" key="3">
    <source>
        <dbReference type="Proteomes" id="UP001266305"/>
    </source>
</evidence>
<dbReference type="EMBL" id="JASSZA010000011">
    <property type="protein sequence ID" value="KAK2098861.1"/>
    <property type="molecule type" value="Genomic_DNA"/>
</dbReference>
<evidence type="ECO:0000256" key="1">
    <source>
        <dbReference type="SAM" id="MobiDB-lite"/>
    </source>
</evidence>
<gene>
    <name evidence="2" type="ORF">P7K49_024312</name>
</gene>
<sequence>MGGPGELRGLCSPKRDPECLATTEDAAKTSGAGQAGLERQGGIFRGPMPRLLQSLIPVFHRPCNGNAPFPGCNPLLLREKPMGPGLTDELGSARPDPGAGGFGPSSDLEFLDGGQAGSKPARWQ</sequence>